<dbReference type="Proteomes" id="UP001523369">
    <property type="component" value="Unassembled WGS sequence"/>
</dbReference>
<sequence>MSRGRPAARPGDSAQRPHVLDPARLVVTHLDESDQRRVEYDFAVLPLRPAMARSLAERFGQFAGPGGTWRSVNSSRWAFDMLRPFAQFLAERRPPPEDLPDVTPGMWAAWRLATGERQGRLLKFTAGFLRGHPRLPQSTRDLIMRRLPAETVTETAYTAQEFDAIKGHAARTFRTGLLRIRANVEHLQRWRAGAFEESTPQWRLAALLDHIARTGQPPTYTARNGQERIRHADTVVLGGVSG</sequence>
<dbReference type="EMBL" id="JAMYJR010000027">
    <property type="protein sequence ID" value="MCO8273828.1"/>
    <property type="molecule type" value="Genomic_DNA"/>
</dbReference>
<keyword evidence="3" id="KW-1185">Reference proteome</keyword>
<evidence type="ECO:0000313" key="2">
    <source>
        <dbReference type="EMBL" id="MCO8273828.1"/>
    </source>
</evidence>
<evidence type="ECO:0000313" key="3">
    <source>
        <dbReference type="Proteomes" id="UP001523369"/>
    </source>
</evidence>
<gene>
    <name evidence="2" type="ORF">M1L60_24830</name>
</gene>
<accession>A0ABT1DSK7</accession>
<evidence type="ECO:0000256" key="1">
    <source>
        <dbReference type="SAM" id="MobiDB-lite"/>
    </source>
</evidence>
<comment type="caution">
    <text evidence="2">The sequence shown here is derived from an EMBL/GenBank/DDBJ whole genome shotgun (WGS) entry which is preliminary data.</text>
</comment>
<dbReference type="RefSeq" id="WP_253239905.1">
    <property type="nucleotide sequence ID" value="NZ_JAMYJR010000027.1"/>
</dbReference>
<proteinExistence type="predicted"/>
<reference evidence="2 3" key="1">
    <citation type="submission" date="2022-06" db="EMBL/GenBank/DDBJ databases">
        <title>New Species of the Genus Actinoplanes, ActinopZanes ferrugineus.</title>
        <authorList>
            <person name="Ding P."/>
        </authorList>
    </citation>
    <scope>NUCLEOTIDE SEQUENCE [LARGE SCALE GENOMIC DNA]</scope>
    <source>
        <strain evidence="2 3">TRM88003</strain>
    </source>
</reference>
<protein>
    <submittedName>
        <fullName evidence="2">Uncharacterized protein</fullName>
    </submittedName>
</protein>
<organism evidence="2 3">
    <name type="scientific">Paractinoplanes aksuensis</name>
    <dbReference type="NCBI Taxonomy" id="2939490"/>
    <lineage>
        <taxon>Bacteria</taxon>
        <taxon>Bacillati</taxon>
        <taxon>Actinomycetota</taxon>
        <taxon>Actinomycetes</taxon>
        <taxon>Micromonosporales</taxon>
        <taxon>Micromonosporaceae</taxon>
        <taxon>Paractinoplanes</taxon>
    </lineage>
</organism>
<name>A0ABT1DSK7_9ACTN</name>
<feature type="region of interest" description="Disordered" evidence="1">
    <location>
        <begin position="1"/>
        <end position="20"/>
    </location>
</feature>